<dbReference type="SUPFAM" id="SSF54821">
    <property type="entry name" value="Ribosomal protein S3 C-terminal domain"/>
    <property type="match status" value="1"/>
</dbReference>
<dbReference type="AlphaFoldDB" id="A0A1F5SHY5"/>
<dbReference type="Pfam" id="PF07650">
    <property type="entry name" value="KH_2"/>
    <property type="match status" value="1"/>
</dbReference>
<dbReference type="GO" id="GO:0006412">
    <property type="term" value="P:translation"/>
    <property type="evidence" value="ECO:0007669"/>
    <property type="project" value="UniProtKB-UniRule"/>
</dbReference>
<comment type="function">
    <text evidence="6 8">Binds the lower part of the 30S subunit head. Binds mRNA in the 70S ribosome, positioning it for translation.</text>
</comment>
<dbReference type="Proteomes" id="UP000178367">
    <property type="component" value="Unassembled WGS sequence"/>
</dbReference>
<dbReference type="PROSITE" id="PS50823">
    <property type="entry name" value="KH_TYPE_2"/>
    <property type="match status" value="1"/>
</dbReference>
<dbReference type="Pfam" id="PF00189">
    <property type="entry name" value="Ribosomal_S3_C"/>
    <property type="match status" value="1"/>
</dbReference>
<feature type="domain" description="KH type-2" evidence="10">
    <location>
        <begin position="39"/>
        <end position="112"/>
    </location>
</feature>
<name>A0A1F5SHY5_9BACT</name>
<evidence type="ECO:0000256" key="6">
    <source>
        <dbReference type="ARBA" id="ARBA00024998"/>
    </source>
</evidence>
<dbReference type="InterPro" id="IPR036419">
    <property type="entry name" value="Ribosomal_S3_C_sf"/>
</dbReference>
<dbReference type="CDD" id="cd02412">
    <property type="entry name" value="KH-II_30S_S3"/>
    <property type="match status" value="1"/>
</dbReference>
<evidence type="ECO:0000256" key="1">
    <source>
        <dbReference type="ARBA" id="ARBA00010761"/>
    </source>
</evidence>
<dbReference type="STRING" id="1797994.A2227_03520"/>
<dbReference type="InterPro" id="IPR015946">
    <property type="entry name" value="KH_dom-like_a/b"/>
</dbReference>
<dbReference type="GO" id="GO:0022627">
    <property type="term" value="C:cytosolic small ribosomal subunit"/>
    <property type="evidence" value="ECO:0007669"/>
    <property type="project" value="TreeGrafter"/>
</dbReference>
<evidence type="ECO:0000259" key="10">
    <source>
        <dbReference type="PROSITE" id="PS50823"/>
    </source>
</evidence>
<dbReference type="Gene3D" id="3.30.1140.32">
    <property type="entry name" value="Ribosomal protein S3, C-terminal domain"/>
    <property type="match status" value="1"/>
</dbReference>
<sequence>MGKKVNPKVFRIGTTRTWHSKWFGVGKTYAKNVREDVLVRKFLIKKLQEAGVDRVEIERHTNKISVGVYTAKPGIIIGRGGSGVDDLKKQIHDKFLKTFKLGDINLNIHEVDRPNLSAQISVQSMIIDIEKRMPFRRVMKQAINRIERAGALGVKVIIGGRLNGAEIARTEMLVSGKIPLHTLRADIDYARGAAHTTYGAIGIKTWIYKGDKFEKEEEKMGEVVGKEPRIKRHRYN</sequence>
<dbReference type="Gene3D" id="3.30.300.20">
    <property type="match status" value="1"/>
</dbReference>
<protein>
    <recommendedName>
        <fullName evidence="7 8">Small ribosomal subunit protein uS3</fullName>
    </recommendedName>
</protein>
<dbReference type="GO" id="GO:0019843">
    <property type="term" value="F:rRNA binding"/>
    <property type="evidence" value="ECO:0007669"/>
    <property type="project" value="UniProtKB-UniRule"/>
</dbReference>
<evidence type="ECO:0000256" key="7">
    <source>
        <dbReference type="ARBA" id="ARBA00035257"/>
    </source>
</evidence>
<evidence type="ECO:0000256" key="4">
    <source>
        <dbReference type="ARBA" id="ARBA00022980"/>
    </source>
</evidence>
<keyword evidence="5 8" id="KW-0687">Ribonucleoprotein</keyword>
<evidence type="ECO:0000313" key="11">
    <source>
        <dbReference type="EMBL" id="OGF26327.1"/>
    </source>
</evidence>
<organism evidence="11 12">
    <name type="scientific">Candidatus Falkowbacteria bacterium RIFOXYA2_FULL_47_19</name>
    <dbReference type="NCBI Taxonomy" id="1797994"/>
    <lineage>
        <taxon>Bacteria</taxon>
        <taxon>Candidatus Falkowiibacteriota</taxon>
    </lineage>
</organism>
<comment type="similarity">
    <text evidence="1 8 9">Belongs to the universal ribosomal protein uS3 family.</text>
</comment>
<reference evidence="11 12" key="1">
    <citation type="journal article" date="2016" name="Nat. Commun.">
        <title>Thousands of microbial genomes shed light on interconnected biogeochemical processes in an aquifer system.</title>
        <authorList>
            <person name="Anantharaman K."/>
            <person name="Brown C.T."/>
            <person name="Hug L.A."/>
            <person name="Sharon I."/>
            <person name="Castelle C.J."/>
            <person name="Probst A.J."/>
            <person name="Thomas B.C."/>
            <person name="Singh A."/>
            <person name="Wilkins M.J."/>
            <person name="Karaoz U."/>
            <person name="Brodie E.L."/>
            <person name="Williams K.H."/>
            <person name="Hubbard S.S."/>
            <person name="Banfield J.F."/>
        </authorList>
    </citation>
    <scope>NUCLEOTIDE SEQUENCE [LARGE SCALE GENOMIC DNA]</scope>
</reference>
<evidence type="ECO:0000256" key="3">
    <source>
        <dbReference type="ARBA" id="ARBA00022884"/>
    </source>
</evidence>
<comment type="subunit">
    <text evidence="8">Part of the 30S ribosomal subunit. Forms a tight complex with proteins S10 and S14.</text>
</comment>
<keyword evidence="4 8" id="KW-0689">Ribosomal protein</keyword>
<dbReference type="GO" id="GO:0003729">
    <property type="term" value="F:mRNA binding"/>
    <property type="evidence" value="ECO:0007669"/>
    <property type="project" value="UniProtKB-UniRule"/>
</dbReference>
<dbReference type="GO" id="GO:0003735">
    <property type="term" value="F:structural constituent of ribosome"/>
    <property type="evidence" value="ECO:0007669"/>
    <property type="project" value="InterPro"/>
</dbReference>
<evidence type="ECO:0000256" key="9">
    <source>
        <dbReference type="RuleBase" id="RU003624"/>
    </source>
</evidence>
<dbReference type="NCBIfam" id="TIGR01009">
    <property type="entry name" value="rpsC_bact"/>
    <property type="match status" value="1"/>
</dbReference>
<dbReference type="FunFam" id="3.30.300.20:FF:000001">
    <property type="entry name" value="30S ribosomal protein S3"/>
    <property type="match status" value="1"/>
</dbReference>
<accession>A0A1F5SHY5</accession>
<dbReference type="InterPro" id="IPR001351">
    <property type="entry name" value="Ribosomal_uS3_C"/>
</dbReference>
<dbReference type="HAMAP" id="MF_01309_B">
    <property type="entry name" value="Ribosomal_uS3_B"/>
    <property type="match status" value="1"/>
</dbReference>
<dbReference type="InterPro" id="IPR057258">
    <property type="entry name" value="Ribosomal_uS3"/>
</dbReference>
<comment type="caution">
    <text evidence="11">The sequence shown here is derived from an EMBL/GenBank/DDBJ whole genome shotgun (WGS) entry which is preliminary data.</text>
</comment>
<dbReference type="PANTHER" id="PTHR11760:SF19">
    <property type="entry name" value="SMALL RIBOSOMAL SUBUNIT PROTEIN US3C"/>
    <property type="match status" value="1"/>
</dbReference>
<proteinExistence type="inferred from homology"/>
<gene>
    <name evidence="8" type="primary">rpsC</name>
    <name evidence="11" type="ORF">A2227_03520</name>
</gene>
<dbReference type="EMBL" id="MFGB01000016">
    <property type="protein sequence ID" value="OGF26327.1"/>
    <property type="molecule type" value="Genomic_DNA"/>
</dbReference>
<evidence type="ECO:0000256" key="2">
    <source>
        <dbReference type="ARBA" id="ARBA00022730"/>
    </source>
</evidence>
<evidence type="ECO:0000256" key="5">
    <source>
        <dbReference type="ARBA" id="ARBA00023274"/>
    </source>
</evidence>
<keyword evidence="2 8" id="KW-0699">rRNA-binding</keyword>
<evidence type="ECO:0000313" key="12">
    <source>
        <dbReference type="Proteomes" id="UP000178367"/>
    </source>
</evidence>
<dbReference type="PANTHER" id="PTHR11760">
    <property type="entry name" value="30S/40S RIBOSOMAL PROTEIN S3"/>
    <property type="match status" value="1"/>
</dbReference>
<dbReference type="InterPro" id="IPR009019">
    <property type="entry name" value="KH_sf_prok-type"/>
</dbReference>
<dbReference type="PROSITE" id="PS00548">
    <property type="entry name" value="RIBOSOMAL_S3"/>
    <property type="match status" value="1"/>
</dbReference>
<dbReference type="InterPro" id="IPR005704">
    <property type="entry name" value="Ribosomal_uS3_bac-typ"/>
</dbReference>
<evidence type="ECO:0000256" key="8">
    <source>
        <dbReference type="HAMAP-Rule" id="MF_01309"/>
    </source>
</evidence>
<keyword evidence="3 8" id="KW-0694">RNA-binding</keyword>
<dbReference type="SUPFAM" id="SSF54814">
    <property type="entry name" value="Prokaryotic type KH domain (KH-domain type II)"/>
    <property type="match status" value="1"/>
</dbReference>
<dbReference type="InterPro" id="IPR018280">
    <property type="entry name" value="Ribosomal_uS3_CS"/>
</dbReference>
<dbReference type="InterPro" id="IPR004044">
    <property type="entry name" value="KH_dom_type_2"/>
</dbReference>